<keyword evidence="9" id="KW-0963">Cytoplasm</keyword>
<dbReference type="PANTHER" id="PTHR46986">
    <property type="entry name" value="ENDORIBONUCLEASE YBEY, CHLOROPLASTIC"/>
    <property type="match status" value="1"/>
</dbReference>
<keyword evidence="11" id="KW-1185">Reference proteome</keyword>
<dbReference type="Proteomes" id="UP000183047">
    <property type="component" value="Unassembled WGS sequence"/>
</dbReference>
<dbReference type="NCBIfam" id="TIGR00043">
    <property type="entry name" value="rRNA maturation RNase YbeY"/>
    <property type="match status" value="1"/>
</dbReference>
<evidence type="ECO:0000256" key="6">
    <source>
        <dbReference type="ARBA" id="ARBA00022759"/>
    </source>
</evidence>
<keyword evidence="5 9" id="KW-0479">Metal-binding</keyword>
<keyword evidence="2 9" id="KW-0690">Ribosome biogenesis</keyword>
<evidence type="ECO:0000313" key="10">
    <source>
        <dbReference type="EMBL" id="SCX85365.1"/>
    </source>
</evidence>
<dbReference type="RefSeq" id="WP_074461323.1">
    <property type="nucleotide sequence ID" value="NZ_FMUR01000004.1"/>
</dbReference>
<evidence type="ECO:0000256" key="7">
    <source>
        <dbReference type="ARBA" id="ARBA00022801"/>
    </source>
</evidence>
<dbReference type="EMBL" id="FMUR01000004">
    <property type="protein sequence ID" value="SCX85365.1"/>
    <property type="molecule type" value="Genomic_DNA"/>
</dbReference>
<dbReference type="GO" id="GO:0006364">
    <property type="term" value="P:rRNA processing"/>
    <property type="evidence" value="ECO:0007669"/>
    <property type="project" value="UniProtKB-UniRule"/>
</dbReference>
<comment type="subcellular location">
    <subcellularLocation>
        <location evidence="9">Cytoplasm</location>
    </subcellularLocation>
</comment>
<dbReference type="OrthoDB" id="9807740at2"/>
<evidence type="ECO:0000256" key="3">
    <source>
        <dbReference type="ARBA" id="ARBA00022552"/>
    </source>
</evidence>
<comment type="cofactor">
    <cofactor evidence="9">
        <name>Zn(2+)</name>
        <dbReference type="ChEBI" id="CHEBI:29105"/>
    </cofactor>
    <text evidence="9">Binds 1 zinc ion.</text>
</comment>
<feature type="binding site" evidence="9">
    <location>
        <position position="142"/>
    </location>
    <ligand>
        <name>Zn(2+)</name>
        <dbReference type="ChEBI" id="CHEBI:29105"/>
        <note>catalytic</note>
    </ligand>
</feature>
<evidence type="ECO:0000256" key="4">
    <source>
        <dbReference type="ARBA" id="ARBA00022722"/>
    </source>
</evidence>
<dbReference type="SUPFAM" id="SSF55486">
    <property type="entry name" value="Metalloproteases ('zincins'), catalytic domain"/>
    <property type="match status" value="1"/>
</dbReference>
<gene>
    <name evidence="9" type="primary">ybeY</name>
    <name evidence="10" type="ORF">SAMN02910451_00541</name>
</gene>
<sequence length="167" mass="19000">MTFCVENETGAQFDFDPEEVAALVAKEVLRSEGCDREVEISLTITNDEGIQELNREFREIDRPTDVLSFPNVSYEEPGDFSVMEGEQEVDLLNPDTGNIMFGDIVVNEDRVRSQAQEYGHSTKREFAFLIAHSMLHLCGYDHMEEDEAKVMEKKQSDVLNTLGITRD</sequence>
<dbReference type="InterPro" id="IPR002036">
    <property type="entry name" value="YbeY"/>
</dbReference>
<comment type="function">
    <text evidence="9">Single strand-specific metallo-endoribonuclease involved in late-stage 70S ribosome quality control and in maturation of the 3' terminus of the 16S rRNA.</text>
</comment>
<reference evidence="11" key="1">
    <citation type="submission" date="2016-10" db="EMBL/GenBank/DDBJ databases">
        <authorList>
            <person name="Varghese N."/>
            <person name="Submissions S."/>
        </authorList>
    </citation>
    <scope>NUCLEOTIDE SEQUENCE [LARGE SCALE GENOMIC DNA]</scope>
    <source>
        <strain evidence="11">XBD2006</strain>
    </source>
</reference>
<keyword evidence="3 9" id="KW-0698">rRNA processing</keyword>
<evidence type="ECO:0000313" key="11">
    <source>
        <dbReference type="Proteomes" id="UP000183047"/>
    </source>
</evidence>
<keyword evidence="7 9" id="KW-0378">Hydrolase</keyword>
<keyword evidence="8 9" id="KW-0862">Zinc</keyword>
<evidence type="ECO:0000256" key="2">
    <source>
        <dbReference type="ARBA" id="ARBA00022517"/>
    </source>
</evidence>
<dbReference type="STRING" id="185008.bhn_I1485"/>
<dbReference type="GO" id="GO:0004222">
    <property type="term" value="F:metalloendopeptidase activity"/>
    <property type="evidence" value="ECO:0007669"/>
    <property type="project" value="InterPro"/>
</dbReference>
<dbReference type="AlphaFoldDB" id="A0A1G5B5L0"/>
<dbReference type="PANTHER" id="PTHR46986:SF1">
    <property type="entry name" value="ENDORIBONUCLEASE YBEY, CHLOROPLASTIC"/>
    <property type="match status" value="1"/>
</dbReference>
<feature type="binding site" evidence="9">
    <location>
        <position position="132"/>
    </location>
    <ligand>
        <name>Zn(2+)</name>
        <dbReference type="ChEBI" id="CHEBI:29105"/>
        <note>catalytic</note>
    </ligand>
</feature>
<evidence type="ECO:0000256" key="1">
    <source>
        <dbReference type="ARBA" id="ARBA00010875"/>
    </source>
</evidence>
<comment type="similarity">
    <text evidence="1 9">Belongs to the endoribonuclease YbeY family.</text>
</comment>
<evidence type="ECO:0000256" key="8">
    <source>
        <dbReference type="ARBA" id="ARBA00022833"/>
    </source>
</evidence>
<keyword evidence="6 9" id="KW-0255">Endonuclease</keyword>
<dbReference type="HAMAP" id="MF_00009">
    <property type="entry name" value="Endoribonucl_YbeY"/>
    <property type="match status" value="1"/>
</dbReference>
<dbReference type="Gene3D" id="3.40.390.30">
    <property type="entry name" value="Metalloproteases ('zincins'), catalytic domain"/>
    <property type="match status" value="1"/>
</dbReference>
<evidence type="ECO:0000256" key="5">
    <source>
        <dbReference type="ARBA" id="ARBA00022723"/>
    </source>
</evidence>
<dbReference type="Pfam" id="PF02130">
    <property type="entry name" value="YbeY"/>
    <property type="match status" value="1"/>
</dbReference>
<dbReference type="GO" id="GO:0004521">
    <property type="term" value="F:RNA endonuclease activity"/>
    <property type="evidence" value="ECO:0007669"/>
    <property type="project" value="UniProtKB-UniRule"/>
</dbReference>
<dbReference type="EC" id="3.1.-.-" evidence="9"/>
<dbReference type="GO" id="GO:0008270">
    <property type="term" value="F:zinc ion binding"/>
    <property type="evidence" value="ECO:0007669"/>
    <property type="project" value="UniProtKB-UniRule"/>
</dbReference>
<evidence type="ECO:0000256" key="9">
    <source>
        <dbReference type="HAMAP-Rule" id="MF_00009"/>
    </source>
</evidence>
<organism evidence="10 11">
    <name type="scientific">Butyrivibrio hungatei</name>
    <dbReference type="NCBI Taxonomy" id="185008"/>
    <lineage>
        <taxon>Bacteria</taxon>
        <taxon>Bacillati</taxon>
        <taxon>Bacillota</taxon>
        <taxon>Clostridia</taxon>
        <taxon>Lachnospirales</taxon>
        <taxon>Lachnospiraceae</taxon>
        <taxon>Butyrivibrio</taxon>
    </lineage>
</organism>
<proteinExistence type="inferred from homology"/>
<dbReference type="GO" id="GO:0005737">
    <property type="term" value="C:cytoplasm"/>
    <property type="evidence" value="ECO:0007669"/>
    <property type="project" value="UniProtKB-SubCell"/>
</dbReference>
<protein>
    <recommendedName>
        <fullName evidence="9">Endoribonuclease YbeY</fullName>
        <ecNumber evidence="9">3.1.-.-</ecNumber>
    </recommendedName>
</protein>
<name>A0A1G5B5L0_9FIRM</name>
<accession>A0A1G5B5L0</accession>
<feature type="binding site" evidence="9">
    <location>
        <position position="136"/>
    </location>
    <ligand>
        <name>Zn(2+)</name>
        <dbReference type="ChEBI" id="CHEBI:29105"/>
        <note>catalytic</note>
    </ligand>
</feature>
<keyword evidence="4 9" id="KW-0540">Nuclease</keyword>
<dbReference type="InterPro" id="IPR023091">
    <property type="entry name" value="MetalPrtase_cat_dom_sf_prd"/>
</dbReference>